<feature type="compositionally biased region" description="Polar residues" evidence="1">
    <location>
        <begin position="35"/>
        <end position="45"/>
    </location>
</feature>
<feature type="compositionally biased region" description="Basic and acidic residues" evidence="1">
    <location>
        <begin position="59"/>
        <end position="69"/>
    </location>
</feature>
<dbReference type="RefSeq" id="WP_007037863.1">
    <property type="nucleotide sequence ID" value="NZ_DS480696.1"/>
</dbReference>
<gene>
    <name evidence="2" type="ORF">CLOBOL_05525</name>
</gene>
<feature type="compositionally biased region" description="Basic and acidic residues" evidence="1">
    <location>
        <begin position="114"/>
        <end position="123"/>
    </location>
</feature>
<dbReference type="HOGENOM" id="CLU_1438830_0_0_9"/>
<comment type="caution">
    <text evidence="2">The sequence shown here is derived from an EMBL/GenBank/DDBJ whole genome shotgun (WGS) entry which is preliminary data.</text>
</comment>
<dbReference type="GeneID" id="97203665"/>
<evidence type="ECO:0000256" key="1">
    <source>
        <dbReference type="SAM" id="MobiDB-lite"/>
    </source>
</evidence>
<proteinExistence type="predicted"/>
<dbReference type="EMBL" id="ABCC02000041">
    <property type="protein sequence ID" value="EDP14133.1"/>
    <property type="molecule type" value="Genomic_DNA"/>
</dbReference>
<evidence type="ECO:0000313" key="3">
    <source>
        <dbReference type="Proteomes" id="UP000005396"/>
    </source>
</evidence>
<reference evidence="2 3" key="2">
    <citation type="submission" date="2007-09" db="EMBL/GenBank/DDBJ databases">
        <title>Draft genome sequence of Clostridium bolteae (ATCC BAA-613).</title>
        <authorList>
            <person name="Sudarsanam P."/>
            <person name="Ley R."/>
            <person name="Guruge J."/>
            <person name="Turnbaugh P.J."/>
            <person name="Mahowald M."/>
            <person name="Liep D."/>
            <person name="Gordon J."/>
        </authorList>
    </citation>
    <scope>NUCLEOTIDE SEQUENCE [LARGE SCALE GENOMIC DNA]</scope>
    <source>
        <strain evidence="3">ATCC BAA-613 / DSM 15670 / CCUG 46953 / JCM 12243 / WAL 16351</strain>
    </source>
</reference>
<dbReference type="Pfam" id="PF20187">
    <property type="entry name" value="DUF6550"/>
    <property type="match status" value="1"/>
</dbReference>
<dbReference type="InterPro" id="IPR046680">
    <property type="entry name" value="DUF6550"/>
</dbReference>
<organism evidence="2 3">
    <name type="scientific">Enterocloster bolteae (strain ATCC BAA-613 / DSM 15670 / CCUG 46953 / JCM 12243 / WAL 16351)</name>
    <name type="common">Clostridium bolteae</name>
    <dbReference type="NCBI Taxonomy" id="411902"/>
    <lineage>
        <taxon>Bacteria</taxon>
        <taxon>Bacillati</taxon>
        <taxon>Bacillota</taxon>
        <taxon>Clostridia</taxon>
        <taxon>Lachnospirales</taxon>
        <taxon>Lachnospiraceae</taxon>
        <taxon>Enterocloster</taxon>
    </lineage>
</organism>
<dbReference type="eggNOG" id="ENOG50307E0">
    <property type="taxonomic scope" value="Bacteria"/>
</dbReference>
<feature type="region of interest" description="Disordered" evidence="1">
    <location>
        <begin position="35"/>
        <end position="190"/>
    </location>
</feature>
<protein>
    <submittedName>
        <fullName evidence="2">Uncharacterized protein</fullName>
    </submittedName>
</protein>
<feature type="compositionally biased region" description="Polar residues" evidence="1">
    <location>
        <begin position="80"/>
        <end position="91"/>
    </location>
</feature>
<sequence>MNHKKGLAIFLSIACAAILGSVFLLGKSPEHTFTPEVTESVSSNSWEERNSQTDSGHVMSKESADKTLPEDSSAEDPVQTVISEDTEQVITELTPIEDKAQVQANTKPTAPPPDEEKQGRLPKCDMLPNAQTSVPESTPEESPQKSSENVSQGQDGQVYDPVFGWIAPSTSQGQVIDNDGDINKQVGTMN</sequence>
<evidence type="ECO:0000313" key="2">
    <source>
        <dbReference type="EMBL" id="EDP14133.1"/>
    </source>
</evidence>
<feature type="compositionally biased region" description="Polar residues" evidence="1">
    <location>
        <begin position="129"/>
        <end position="155"/>
    </location>
</feature>
<dbReference type="Proteomes" id="UP000005396">
    <property type="component" value="Unassembled WGS sequence"/>
</dbReference>
<reference evidence="2 3" key="1">
    <citation type="submission" date="2007-08" db="EMBL/GenBank/DDBJ databases">
        <authorList>
            <person name="Fulton L."/>
            <person name="Clifton S."/>
            <person name="Fulton B."/>
            <person name="Xu J."/>
            <person name="Minx P."/>
            <person name="Pepin K.H."/>
            <person name="Johnson M."/>
            <person name="Thiruvilangam P."/>
            <person name="Bhonagiri V."/>
            <person name="Nash W.E."/>
            <person name="Mardis E.R."/>
            <person name="Wilson R.K."/>
        </authorList>
    </citation>
    <scope>NUCLEOTIDE SEQUENCE [LARGE SCALE GENOMIC DNA]</scope>
    <source>
        <strain evidence="3">ATCC BAA-613 / DSM 15670 / CCUG 46953 / JCM 12243 / WAL 16351</strain>
    </source>
</reference>
<accession>A8RZY0</accession>
<name>A8RZY0_ENTBW</name>
<dbReference type="PaxDb" id="411902-CLOBOL_05525"/>
<dbReference type="AlphaFoldDB" id="A8RZY0"/>